<dbReference type="Pfam" id="PF02520">
    <property type="entry name" value="ANIS5_cation-bd"/>
    <property type="match status" value="1"/>
</dbReference>
<feature type="region of interest" description="Disordered" evidence="1">
    <location>
        <begin position="182"/>
        <end position="223"/>
    </location>
</feature>
<evidence type="ECO:0000313" key="5">
    <source>
        <dbReference type="Proteomes" id="UP000605970"/>
    </source>
</evidence>
<organism evidence="4 5">
    <name type="scientific">Meloidogyne graminicola</name>
    <dbReference type="NCBI Taxonomy" id="189291"/>
    <lineage>
        <taxon>Eukaryota</taxon>
        <taxon>Metazoa</taxon>
        <taxon>Ecdysozoa</taxon>
        <taxon>Nematoda</taxon>
        <taxon>Chromadorea</taxon>
        <taxon>Rhabditida</taxon>
        <taxon>Tylenchina</taxon>
        <taxon>Tylenchomorpha</taxon>
        <taxon>Tylenchoidea</taxon>
        <taxon>Meloidogynidae</taxon>
        <taxon>Meloidogyninae</taxon>
        <taxon>Meloidogyne</taxon>
    </lineage>
</organism>
<evidence type="ECO:0000256" key="2">
    <source>
        <dbReference type="SAM" id="SignalP"/>
    </source>
</evidence>
<dbReference type="AlphaFoldDB" id="A0A8S9ZM01"/>
<keyword evidence="2" id="KW-0732">Signal</keyword>
<feature type="domain" description="SXP/RAL-2 family protein Ani s 5-like cation-binding" evidence="3">
    <location>
        <begin position="50"/>
        <end position="153"/>
    </location>
</feature>
<comment type="caution">
    <text evidence="4">The sequence shown here is derived from an EMBL/GenBank/DDBJ whole genome shotgun (WGS) entry which is preliminary data.</text>
</comment>
<evidence type="ECO:0000313" key="4">
    <source>
        <dbReference type="EMBL" id="KAF7634331.1"/>
    </source>
</evidence>
<gene>
    <name evidence="4" type="ORF">Mgra_00006297</name>
</gene>
<sequence length="223" mass="26122">MFYLFILLLLFPTFILTFIPFHPPPLINKCSEFNSPHFPTSLIRNVSVPARRQFFKIISSINDTKSTIEINLNNWAIDNKIKKQYENFSLIVQQNINNNYENYNKWLNGEALILLKKIWEIRKDMSITRFDECKQIHQLLESIDPKLRCIIPIPHSFIPGPPPPNCFAPFNNLNEEGITSLPNLKLEEEKSLENNNEENSTTIGKEEKVEDDEEEEENNDEEK</sequence>
<evidence type="ECO:0000259" key="3">
    <source>
        <dbReference type="Pfam" id="PF02520"/>
    </source>
</evidence>
<dbReference type="InterPro" id="IPR003677">
    <property type="entry name" value="ANIS5_cation-bd"/>
</dbReference>
<name>A0A8S9ZM01_9BILA</name>
<evidence type="ECO:0000256" key="1">
    <source>
        <dbReference type="SAM" id="MobiDB-lite"/>
    </source>
</evidence>
<dbReference type="Proteomes" id="UP000605970">
    <property type="component" value="Unassembled WGS sequence"/>
</dbReference>
<feature type="compositionally biased region" description="Acidic residues" evidence="1">
    <location>
        <begin position="209"/>
        <end position="223"/>
    </location>
</feature>
<feature type="chain" id="PRO_5035841525" evidence="2">
    <location>
        <begin position="18"/>
        <end position="223"/>
    </location>
</feature>
<keyword evidence="5" id="KW-1185">Reference proteome</keyword>
<accession>A0A8S9ZM01</accession>
<proteinExistence type="predicted"/>
<dbReference type="OrthoDB" id="5899149at2759"/>
<dbReference type="EMBL" id="JABEBT010000060">
    <property type="protein sequence ID" value="KAF7634331.1"/>
    <property type="molecule type" value="Genomic_DNA"/>
</dbReference>
<reference evidence="4" key="1">
    <citation type="journal article" date="2020" name="Ecol. Evol.">
        <title>Genome structure and content of the rice root-knot nematode (Meloidogyne graminicola).</title>
        <authorList>
            <person name="Phan N.T."/>
            <person name="Danchin E.G.J."/>
            <person name="Klopp C."/>
            <person name="Perfus-Barbeoch L."/>
            <person name="Kozlowski D.K."/>
            <person name="Koutsovoulos G.D."/>
            <person name="Lopez-Roques C."/>
            <person name="Bouchez O."/>
            <person name="Zahm M."/>
            <person name="Besnard G."/>
            <person name="Bellafiore S."/>
        </authorList>
    </citation>
    <scope>NUCLEOTIDE SEQUENCE</scope>
    <source>
        <strain evidence="4">VN-18</strain>
    </source>
</reference>
<feature type="signal peptide" evidence="2">
    <location>
        <begin position="1"/>
        <end position="17"/>
    </location>
</feature>
<protein>
    <submittedName>
        <fullName evidence="4">DUF148 domain-containing protein</fullName>
    </submittedName>
</protein>